<evidence type="ECO:0000259" key="5">
    <source>
        <dbReference type="Pfam" id="PF01979"/>
    </source>
</evidence>
<proteinExistence type="predicted"/>
<evidence type="ECO:0000313" key="6">
    <source>
        <dbReference type="EMBL" id="RSH79165.1"/>
    </source>
</evidence>
<dbReference type="PANTHER" id="PTHR11271:SF6">
    <property type="entry name" value="GUANINE DEAMINASE"/>
    <property type="match status" value="1"/>
</dbReference>
<keyword evidence="3" id="KW-0378">Hydrolase</keyword>
<dbReference type="GO" id="GO:0005829">
    <property type="term" value="C:cytosol"/>
    <property type="evidence" value="ECO:0007669"/>
    <property type="project" value="TreeGrafter"/>
</dbReference>
<dbReference type="EMBL" id="RSCE01000010">
    <property type="protein sequence ID" value="RSH79165.1"/>
    <property type="molecule type" value="Genomic_DNA"/>
</dbReference>
<evidence type="ECO:0000256" key="1">
    <source>
        <dbReference type="ARBA" id="ARBA00001947"/>
    </source>
</evidence>
<evidence type="ECO:0000256" key="2">
    <source>
        <dbReference type="ARBA" id="ARBA00022723"/>
    </source>
</evidence>
<dbReference type="Proteomes" id="UP000279236">
    <property type="component" value="Unassembled WGS sequence"/>
</dbReference>
<dbReference type="InterPro" id="IPR032466">
    <property type="entry name" value="Metal_Hydrolase"/>
</dbReference>
<comment type="caution">
    <text evidence="6">The sequence shown here is derived from an EMBL/GenBank/DDBJ whole genome shotgun (WGS) entry which is preliminary data.</text>
</comment>
<dbReference type="Gene3D" id="3.20.20.140">
    <property type="entry name" value="Metal-dependent hydrolases"/>
    <property type="match status" value="1"/>
</dbReference>
<dbReference type="GeneID" id="39585747"/>
<dbReference type="AlphaFoldDB" id="A0A427XJT6"/>
<keyword evidence="4" id="KW-0862">Zinc</keyword>
<dbReference type="STRING" id="105984.A0A427XJT6"/>
<dbReference type="GO" id="GO:0046098">
    <property type="term" value="P:guanine metabolic process"/>
    <property type="evidence" value="ECO:0007669"/>
    <property type="project" value="TreeGrafter"/>
</dbReference>
<dbReference type="OrthoDB" id="194468at2759"/>
<dbReference type="Pfam" id="PF01979">
    <property type="entry name" value="Amidohydro_1"/>
    <property type="match status" value="1"/>
</dbReference>
<keyword evidence="2" id="KW-0479">Metal-binding</keyword>
<sequence length="466" mass="49554">MVFDGTSSGAVNGNGVASLPAASTTLYLTPIVHSLSLSKLEMVPHALVAVSAGRVAWVEHLKDRQDPAEAAEKHGIDYEAADKVVVSEGFMCPGFVDTHTHAPQYPNNGLGGSLQLLDWLVELTFPLEQEYDDAAYAAKVYKEVVRRNLAVGTTTACYYGTLHSTTTLLADACAAAGQRALVGRCSMDTGSGTYVEASAEESMATTDLFLQHFDTLPSEAQQLVKPVLTPRFALSCTSQLMADLGKLANERDLAVQTHICENPTEIARVKEVFPAISTYAGVYEAHGLLRKGTILAHGVHLSEAERAVIRRSGAGISHCPGSNTNLNSGAARVLAMLEAGIPVGLGSDCSGGCEMGILPQLRNASTVSRVLAFEGQTARSLSTAELFFLATRGGAELCRWDDVGHFEPGAQFDALWVRPRSPGMWVEGGEAVEMVFEKWLCSGDDRDIGAVWVNGRLVSGASPVEA</sequence>
<accession>A0A427XJT6</accession>
<feature type="domain" description="Amidohydrolase-related" evidence="5">
    <location>
        <begin position="90"/>
        <end position="458"/>
    </location>
</feature>
<dbReference type="PANTHER" id="PTHR11271">
    <property type="entry name" value="GUANINE DEAMINASE"/>
    <property type="match status" value="1"/>
</dbReference>
<dbReference type="RefSeq" id="XP_028474312.1">
    <property type="nucleotide sequence ID" value="XM_028617005.1"/>
</dbReference>
<evidence type="ECO:0000256" key="4">
    <source>
        <dbReference type="ARBA" id="ARBA00022833"/>
    </source>
</evidence>
<protein>
    <recommendedName>
        <fullName evidence="5">Amidohydrolase-related domain-containing protein</fullName>
    </recommendedName>
</protein>
<comment type="cofactor">
    <cofactor evidence="1">
        <name>Zn(2+)</name>
        <dbReference type="ChEBI" id="CHEBI:29105"/>
    </cofactor>
</comment>
<reference evidence="6 7" key="1">
    <citation type="submission" date="2018-11" db="EMBL/GenBank/DDBJ databases">
        <title>Genome sequence of Apiotrichum porosum DSM 27194.</title>
        <authorList>
            <person name="Aliyu H."/>
            <person name="Gorte O."/>
            <person name="Ochsenreither K."/>
        </authorList>
    </citation>
    <scope>NUCLEOTIDE SEQUENCE [LARGE SCALE GENOMIC DNA]</scope>
    <source>
        <strain evidence="6 7">DSM 27194</strain>
    </source>
</reference>
<evidence type="ECO:0000256" key="3">
    <source>
        <dbReference type="ARBA" id="ARBA00022801"/>
    </source>
</evidence>
<dbReference type="InterPro" id="IPR051607">
    <property type="entry name" value="Metallo-dep_hydrolases"/>
</dbReference>
<organism evidence="6 7">
    <name type="scientific">Apiotrichum porosum</name>
    <dbReference type="NCBI Taxonomy" id="105984"/>
    <lineage>
        <taxon>Eukaryota</taxon>
        <taxon>Fungi</taxon>
        <taxon>Dikarya</taxon>
        <taxon>Basidiomycota</taxon>
        <taxon>Agaricomycotina</taxon>
        <taxon>Tremellomycetes</taxon>
        <taxon>Trichosporonales</taxon>
        <taxon>Trichosporonaceae</taxon>
        <taxon>Apiotrichum</taxon>
    </lineage>
</organism>
<dbReference type="GO" id="GO:0008892">
    <property type="term" value="F:guanine deaminase activity"/>
    <property type="evidence" value="ECO:0007669"/>
    <property type="project" value="TreeGrafter"/>
</dbReference>
<dbReference type="InterPro" id="IPR006680">
    <property type="entry name" value="Amidohydro-rel"/>
</dbReference>
<keyword evidence="7" id="KW-1185">Reference proteome</keyword>
<dbReference type="InterPro" id="IPR011059">
    <property type="entry name" value="Metal-dep_hydrolase_composite"/>
</dbReference>
<dbReference type="Gene3D" id="2.30.40.10">
    <property type="entry name" value="Urease, subunit C, domain 1"/>
    <property type="match status" value="1"/>
</dbReference>
<name>A0A427XJT6_9TREE</name>
<dbReference type="SUPFAM" id="SSF51556">
    <property type="entry name" value="Metallo-dependent hydrolases"/>
    <property type="match status" value="1"/>
</dbReference>
<dbReference type="SUPFAM" id="SSF51338">
    <property type="entry name" value="Composite domain of metallo-dependent hydrolases"/>
    <property type="match status" value="1"/>
</dbReference>
<dbReference type="GO" id="GO:0008270">
    <property type="term" value="F:zinc ion binding"/>
    <property type="evidence" value="ECO:0007669"/>
    <property type="project" value="TreeGrafter"/>
</dbReference>
<gene>
    <name evidence="6" type="ORF">EHS24_001204</name>
</gene>
<evidence type="ECO:0000313" key="7">
    <source>
        <dbReference type="Proteomes" id="UP000279236"/>
    </source>
</evidence>